<accession>A0ABT5Z4B9</accession>
<dbReference type="EMBL" id="JARHTQ010000017">
    <property type="protein sequence ID" value="MDF2258665.1"/>
    <property type="molecule type" value="Genomic_DNA"/>
</dbReference>
<sequence length="275" mass="30001">MPVATLRRPSPLSASYARLAEVFERLRVTEEAPRAAAGWIGSHQLAAGGGALVEFLAREETRILREHGERARPDVVASLGLHHYAWPACLLFTVPWFLHRRVPRLGVRDVSFHRTAGRMTVRPAHVVCLPDDPAAEWPGAVAVPDAAALREALRGAIAEHIGPVLGAFRPHTRRGPHALWGMVCDEIAEGLWHVARLLGEEERAVAELGALLPGGTPPYPGGADFRALGREHTRERLSCCLFYTLRPDDPCAACPRTCDADRLTRAGAEAEEQAK</sequence>
<protein>
    <submittedName>
        <fullName evidence="1">(2Fe-2S)-binding protein</fullName>
    </submittedName>
</protein>
<evidence type="ECO:0000313" key="1">
    <source>
        <dbReference type="EMBL" id="MDF2258665.1"/>
    </source>
</evidence>
<dbReference type="Proteomes" id="UP001220022">
    <property type="component" value="Unassembled WGS sequence"/>
</dbReference>
<reference evidence="1 2" key="1">
    <citation type="submission" date="2023-03" db="EMBL/GenBank/DDBJ databases">
        <title>Draft genome sequence of type strain Streptomyces ferralitis JCM 14344.</title>
        <authorList>
            <person name="Klaysubun C."/>
            <person name="Duangmal K."/>
        </authorList>
    </citation>
    <scope>NUCLEOTIDE SEQUENCE [LARGE SCALE GENOMIC DNA]</scope>
    <source>
        <strain evidence="1 2">JCM 14344</strain>
    </source>
</reference>
<comment type="caution">
    <text evidence="1">The sequence shown here is derived from an EMBL/GenBank/DDBJ whole genome shotgun (WGS) entry which is preliminary data.</text>
</comment>
<organism evidence="1 2">
    <name type="scientific">Streptantibioticus ferralitis</name>
    <dbReference type="NCBI Taxonomy" id="236510"/>
    <lineage>
        <taxon>Bacteria</taxon>
        <taxon>Bacillati</taxon>
        <taxon>Actinomycetota</taxon>
        <taxon>Actinomycetes</taxon>
        <taxon>Kitasatosporales</taxon>
        <taxon>Streptomycetaceae</taxon>
        <taxon>Streptantibioticus</taxon>
    </lineage>
</organism>
<keyword evidence="2" id="KW-1185">Reference proteome</keyword>
<gene>
    <name evidence="1" type="ORF">P2L57_23955</name>
</gene>
<proteinExistence type="predicted"/>
<dbReference type="RefSeq" id="WP_275817916.1">
    <property type="nucleotide sequence ID" value="NZ_BAAANM010000010.1"/>
</dbReference>
<name>A0ABT5Z4B9_9ACTN</name>
<evidence type="ECO:0000313" key="2">
    <source>
        <dbReference type="Proteomes" id="UP001220022"/>
    </source>
</evidence>